<dbReference type="GO" id="GO:0051537">
    <property type="term" value="F:2 iron, 2 sulfur cluster binding"/>
    <property type="evidence" value="ECO:0007669"/>
    <property type="project" value="UniProtKB-KW"/>
</dbReference>
<proteinExistence type="predicted"/>
<dbReference type="InterPro" id="IPR018967">
    <property type="entry name" value="FeS-contain_CDGSH-typ"/>
</dbReference>
<keyword evidence="4" id="KW-0411">Iron-sulfur</keyword>
<keyword evidence="1" id="KW-0001">2Fe-2S</keyword>
<name>A0A1V3SUN0_9BACT</name>
<sequence length="77" mass="8659">MMGRFSPIVRDEKAGTYYWCSCGESQGQPFCDGSHSRKHTGKAPLEVRIESDRKVAWCTCKQSSKKPFCDGTHSRVS</sequence>
<dbReference type="AlphaFoldDB" id="A0A1V3SUN0"/>
<dbReference type="RefSeq" id="WP_038506022.1">
    <property type="nucleotide sequence ID" value="NZ_LGSH01000056.1"/>
</dbReference>
<evidence type="ECO:0000256" key="1">
    <source>
        <dbReference type="ARBA" id="ARBA00022714"/>
    </source>
</evidence>
<dbReference type="InterPro" id="IPR042216">
    <property type="entry name" value="MitoNEET_CISD"/>
</dbReference>
<evidence type="ECO:0000256" key="4">
    <source>
        <dbReference type="ARBA" id="ARBA00023014"/>
    </source>
</evidence>
<evidence type="ECO:0000256" key="3">
    <source>
        <dbReference type="ARBA" id="ARBA00023004"/>
    </source>
</evidence>
<keyword evidence="2" id="KW-0479">Metal-binding</keyword>
<dbReference type="PANTHER" id="PTHR46491:SF3">
    <property type="entry name" value="CDGSH IRON-SULFUR DOMAIN-CONTAINING PROTEIN 3, MITOCHONDRIAL"/>
    <property type="match status" value="1"/>
</dbReference>
<feature type="domain" description="Iron-binding zinc finger CDGSH type" evidence="5">
    <location>
        <begin position="42"/>
        <end position="77"/>
    </location>
</feature>
<reference evidence="6 7" key="1">
    <citation type="submission" date="2016-11" db="EMBL/GenBank/DDBJ databases">
        <title>Comparative genomics of co-occurring bacteria in distinct bioleaching systems unravels niche-specific adaptation.</title>
        <authorList>
            <person name="Zhang X."/>
            <person name="Liu X."/>
            <person name="Yin H."/>
        </authorList>
    </citation>
    <scope>NUCLEOTIDE SEQUENCE [LARGE SCALE GENOMIC DNA]</scope>
    <source>
        <strain evidence="6 7">DX</strain>
    </source>
</reference>
<evidence type="ECO:0000259" key="5">
    <source>
        <dbReference type="SMART" id="SM00704"/>
    </source>
</evidence>
<dbReference type="PANTHER" id="PTHR46491">
    <property type="entry name" value="CDGSH IRON SULFUR DOMAIN PROTEIN HOMOLOG"/>
    <property type="match status" value="1"/>
</dbReference>
<accession>A0A1V3SUN0</accession>
<protein>
    <submittedName>
        <fullName evidence="6">Cytochrome C551</fullName>
    </submittedName>
</protein>
<feature type="domain" description="Iron-binding zinc finger CDGSH type" evidence="5">
    <location>
        <begin position="5"/>
        <end position="41"/>
    </location>
</feature>
<dbReference type="EMBL" id="MPOJ01000014">
    <property type="protein sequence ID" value="OOH72181.1"/>
    <property type="molecule type" value="Genomic_DNA"/>
</dbReference>
<evidence type="ECO:0000313" key="7">
    <source>
        <dbReference type="Proteomes" id="UP000188586"/>
    </source>
</evidence>
<evidence type="ECO:0000313" key="6">
    <source>
        <dbReference type="EMBL" id="OOH72181.1"/>
    </source>
</evidence>
<comment type="caution">
    <text evidence="6">The sequence shown here is derived from an EMBL/GenBank/DDBJ whole genome shotgun (WGS) entry which is preliminary data.</text>
</comment>
<organism evidence="6 7">
    <name type="scientific">Leptospirillum ferriphilum</name>
    <dbReference type="NCBI Taxonomy" id="178606"/>
    <lineage>
        <taxon>Bacteria</taxon>
        <taxon>Pseudomonadati</taxon>
        <taxon>Nitrospirota</taxon>
        <taxon>Nitrospiria</taxon>
        <taxon>Nitrospirales</taxon>
        <taxon>Nitrospiraceae</taxon>
        <taxon>Leptospirillum</taxon>
    </lineage>
</organism>
<dbReference type="SMART" id="SM00704">
    <property type="entry name" value="ZnF_CDGSH"/>
    <property type="match status" value="2"/>
</dbReference>
<gene>
    <name evidence="6" type="ORF">BOX24_06950</name>
</gene>
<dbReference type="Pfam" id="PF09360">
    <property type="entry name" value="zf-CDGSH"/>
    <property type="match status" value="2"/>
</dbReference>
<dbReference type="Gene3D" id="3.40.5.90">
    <property type="entry name" value="CDGSH iron-sulfur domain, mitoNEET-type"/>
    <property type="match status" value="2"/>
</dbReference>
<dbReference type="GO" id="GO:0046872">
    <property type="term" value="F:metal ion binding"/>
    <property type="evidence" value="ECO:0007669"/>
    <property type="project" value="UniProtKB-KW"/>
</dbReference>
<keyword evidence="3" id="KW-0408">Iron</keyword>
<dbReference type="Proteomes" id="UP000188586">
    <property type="component" value="Unassembled WGS sequence"/>
</dbReference>
<dbReference type="GO" id="GO:0005737">
    <property type="term" value="C:cytoplasm"/>
    <property type="evidence" value="ECO:0007669"/>
    <property type="project" value="UniProtKB-ARBA"/>
</dbReference>
<dbReference type="InterPro" id="IPR052950">
    <property type="entry name" value="CISD"/>
</dbReference>
<evidence type="ECO:0000256" key="2">
    <source>
        <dbReference type="ARBA" id="ARBA00022723"/>
    </source>
</evidence>